<keyword evidence="10" id="KW-1185">Reference proteome</keyword>
<evidence type="ECO:0000256" key="2">
    <source>
        <dbReference type="ARBA" id="ARBA00022670"/>
    </source>
</evidence>
<feature type="region of interest" description="Disordered" evidence="6">
    <location>
        <begin position="1389"/>
        <end position="1433"/>
    </location>
</feature>
<dbReference type="Proteomes" id="UP000221165">
    <property type="component" value="Unassembled WGS sequence"/>
</dbReference>
<dbReference type="VEuPathDB" id="ToxoDB:CSUI_008041"/>
<evidence type="ECO:0000256" key="1">
    <source>
        <dbReference type="ARBA" id="ARBA00007261"/>
    </source>
</evidence>
<comment type="similarity">
    <text evidence="1">Belongs to the peptidase M16 family.</text>
</comment>
<protein>
    <submittedName>
        <fullName evidence="9">Peptidase m16 inactive domain-containing protein</fullName>
    </submittedName>
</protein>
<dbReference type="OrthoDB" id="952271at2759"/>
<evidence type="ECO:0000259" key="7">
    <source>
        <dbReference type="Pfam" id="PF00675"/>
    </source>
</evidence>
<feature type="domain" description="Peptidase M16 C-terminal" evidence="8">
    <location>
        <begin position="208"/>
        <end position="257"/>
    </location>
</feature>
<feature type="region of interest" description="Disordered" evidence="6">
    <location>
        <begin position="66"/>
        <end position="131"/>
    </location>
</feature>
<feature type="region of interest" description="Disordered" evidence="6">
    <location>
        <begin position="675"/>
        <end position="699"/>
    </location>
</feature>
<dbReference type="InterPro" id="IPR050626">
    <property type="entry name" value="Peptidase_M16"/>
</dbReference>
<evidence type="ECO:0000259" key="8">
    <source>
        <dbReference type="Pfam" id="PF05193"/>
    </source>
</evidence>
<dbReference type="InterPro" id="IPR007863">
    <property type="entry name" value="Peptidase_M16_C"/>
</dbReference>
<name>A0A2C6KBC9_9APIC</name>
<feature type="compositionally biased region" description="Low complexity" evidence="6">
    <location>
        <begin position="290"/>
        <end position="319"/>
    </location>
</feature>
<keyword evidence="4" id="KW-0862">Zinc</keyword>
<dbReference type="PANTHER" id="PTHR43690:SF33">
    <property type="entry name" value="STROMAL PROCESSING PEPTIDASE, CHLOROPLASTIC"/>
    <property type="match status" value="1"/>
</dbReference>
<feature type="compositionally biased region" description="Polar residues" evidence="6">
    <location>
        <begin position="1412"/>
        <end position="1424"/>
    </location>
</feature>
<dbReference type="InterPro" id="IPR011249">
    <property type="entry name" value="Metalloenz_LuxS/M16"/>
</dbReference>
<dbReference type="RefSeq" id="XP_067919840.1">
    <property type="nucleotide sequence ID" value="XM_068068180.1"/>
</dbReference>
<feature type="compositionally biased region" description="Basic and acidic residues" evidence="6">
    <location>
        <begin position="1312"/>
        <end position="1321"/>
    </location>
</feature>
<reference evidence="9 10" key="1">
    <citation type="journal article" date="2017" name="Int. J. Parasitol.">
        <title>The genome of the protozoan parasite Cystoisospora suis and a reverse vaccinology approach to identify vaccine candidates.</title>
        <authorList>
            <person name="Palmieri N."/>
            <person name="Shrestha A."/>
            <person name="Ruttkowski B."/>
            <person name="Beck T."/>
            <person name="Vogl C."/>
            <person name="Tomley F."/>
            <person name="Blake D.P."/>
            <person name="Joachim A."/>
        </authorList>
    </citation>
    <scope>NUCLEOTIDE SEQUENCE [LARGE SCALE GENOMIC DNA]</scope>
    <source>
        <strain evidence="9 10">Wien I</strain>
    </source>
</reference>
<keyword evidence="5" id="KW-0482">Metalloprotease</keyword>
<feature type="domain" description="Peptidase M16 C-terminal" evidence="8">
    <location>
        <begin position="1451"/>
        <end position="1535"/>
    </location>
</feature>
<feature type="compositionally biased region" description="Basic and acidic residues" evidence="6">
    <location>
        <begin position="75"/>
        <end position="85"/>
    </location>
</feature>
<feature type="compositionally biased region" description="Polar residues" evidence="6">
    <location>
        <begin position="320"/>
        <end position="336"/>
    </location>
</feature>
<feature type="compositionally biased region" description="Polar residues" evidence="6">
    <location>
        <begin position="1223"/>
        <end position="1243"/>
    </location>
</feature>
<feature type="region of interest" description="Disordered" evidence="6">
    <location>
        <begin position="1281"/>
        <end position="1330"/>
    </location>
</feature>
<feature type="region of interest" description="Disordered" evidence="6">
    <location>
        <begin position="1347"/>
        <end position="1373"/>
    </location>
</feature>
<evidence type="ECO:0000313" key="9">
    <source>
        <dbReference type="EMBL" id="PHJ18130.1"/>
    </source>
</evidence>
<dbReference type="Pfam" id="PF05193">
    <property type="entry name" value="Peptidase_M16_C"/>
    <property type="match status" value="2"/>
</dbReference>
<feature type="region of interest" description="Disordered" evidence="6">
    <location>
        <begin position="1610"/>
        <end position="1634"/>
    </location>
</feature>
<dbReference type="InterPro" id="IPR011765">
    <property type="entry name" value="Pept_M16_N"/>
</dbReference>
<dbReference type="PANTHER" id="PTHR43690">
    <property type="entry name" value="NARDILYSIN"/>
    <property type="match status" value="1"/>
</dbReference>
<feature type="region of interest" description="Disordered" evidence="6">
    <location>
        <begin position="1199"/>
        <end position="1243"/>
    </location>
</feature>
<dbReference type="EMBL" id="MIGC01004387">
    <property type="protein sequence ID" value="PHJ18130.1"/>
    <property type="molecule type" value="Genomic_DNA"/>
</dbReference>
<organism evidence="9 10">
    <name type="scientific">Cystoisospora suis</name>
    <dbReference type="NCBI Taxonomy" id="483139"/>
    <lineage>
        <taxon>Eukaryota</taxon>
        <taxon>Sar</taxon>
        <taxon>Alveolata</taxon>
        <taxon>Apicomplexa</taxon>
        <taxon>Conoidasida</taxon>
        <taxon>Coccidia</taxon>
        <taxon>Eucoccidiorida</taxon>
        <taxon>Eimeriorina</taxon>
        <taxon>Sarcocystidae</taxon>
        <taxon>Cystoisospora</taxon>
    </lineage>
</organism>
<dbReference type="GeneID" id="94431391"/>
<dbReference type="Pfam" id="PF00675">
    <property type="entry name" value="Peptidase_M16"/>
    <property type="match status" value="1"/>
</dbReference>
<dbReference type="Gene3D" id="3.30.830.10">
    <property type="entry name" value="Metalloenzyme, LuxS/M16 peptidase-like"/>
    <property type="match status" value="4"/>
</dbReference>
<proteinExistence type="inferred from homology"/>
<evidence type="ECO:0000256" key="4">
    <source>
        <dbReference type="ARBA" id="ARBA00022833"/>
    </source>
</evidence>
<dbReference type="GO" id="GO:0006508">
    <property type="term" value="P:proteolysis"/>
    <property type="evidence" value="ECO:0007669"/>
    <property type="project" value="UniProtKB-KW"/>
</dbReference>
<sequence>MEVHAGSTSEGDHERGMAHLCEHVSYMGSRKRERLINLQAETNAYTDFHHTVFFAAWRGGDHEEHAAEGEIGDEAETRGGKREGIGQKGQQGRPTVQRGRKREDDERFSWSNSKGIRGDDGDGSPPSQSQLTKKRLKLALEAMKEVLEAPTQFTTERLNKERAAVISEASLVNTISYRKEQLLLSRLHAETILPSRFPIGRLEQIRSWSIEDLRSFHSRHYRPENAAIYIVGDVGSGIAKDAIRSVLGPVKGKKEEQKSWAMLKSLWWNTAKQISAWFPPLAHRWRRQAPSSSDETSTPPSATLGSSSAPFSPPKSASAQAGSTSSLTDPETHTPTDTAAAVVRDNLSKDVHLSGGVTTAEEPRHGEFSSFASIPGKDQDHEKSLREGEISSCDPSLSSLAERDVSRPPDSSCDALPLSRQLHVWQHPLIQQFSLVFLLKQKIEPLKTLLDYKRLILRKLVLQALGLRLSSAVRQGPQGLQQVDVCEANSIKEGCRVLSLEVQSAQRGDDWKAAVATGIQQMRRMARYGVSISELRSLLSTYELNLKRLQLSQLASADMVRVLMESAACKHTILHLEEEKILAMSLLGVSSKKKGPLPRGSSFSEKETGGNNDKDNEKNDEDISEDELALLQDINVEARDLCEWIEAKPEIPESGPDVVLAFMHGPATAQSTAAWSLPHEGRENEKEESEHGDQEESRDDILVSGEGQGVRLSQPYRHLHHHESSMNEKPQGKHDTASVLTEGHLATGEDRRVGPAKDVEGENRKGKSSRKLTEREDDGRHRLVQEEKGEPVTQEMEETPIEGKREEEEENDDRERNEGDALVPIKKEAILTAIDEILKKDVEPPVEDVKPPDQLISPEEVIALERQMMDSASLQSLQPQEESNREMKGIEPPGGLHTSFLAANQIRLRQLPSGIKLNLKTADDEKGTAFLRLVIPGGRMGAGIPAPLSPQGVGQGEEEESEELERRRQFGAAMVIGARTMMEGGALGNYTRQQVEMFCQKNLIGVSIDCLDEFFAIDISVPTTTRLDTDDVSPSSLSSGSKSPKAGALESAFQLLRLILTSFVFEEDAFKRGKQQVLHDYEHYTKDLVAYSLGELVIEMSGDDPRFRCLRPENVKPLTLDTIRRTLLHHLSYQLAKGHMELNIVGDIDLNTTERLANVYLGKDLEIPLIRDVDPTDSSTADTVDGVLSSCVEKSRETKHTSGVLKRGLSQFKQEGEQEDTINVDSNVESSSPTTSMTDQRLNSPFIQLYHQDEERKVSSSFSAPPPLLFSPVGVPALAKENVGLNSPDSSSQSVFSATAQDRRSPSSPSHHLLERSEEKTKKKKKRVQVHVIDSDERAVIHLVGHAPNRWGIPGDDQPSSRRFFSSSSSSSIPRYNKEDGIFSLSSPFSSFSSSSSSLLPENPRRRGGGQNIDTTSSSLGSSQVDRENREYRGELNISQDRRRHPAFGRVAMWLLQEIVSKRMFSVLREERRLTYDAVFEFMAFEILRGGLYVVTVQTEPGLVDTVLHAARKALKDLATIRPIQEFQLESAKKQVISRHMHDKKLGRYWMELLAGVQLDNLPQKSIDYIKDVSAVVSSVTLDDVQELYESLGVKDEDIWEGIGISGPVPPSQFGRRPTKVSVSSKLRNSMEGR</sequence>
<evidence type="ECO:0000256" key="5">
    <source>
        <dbReference type="ARBA" id="ARBA00023049"/>
    </source>
</evidence>
<comment type="caution">
    <text evidence="9">The sequence shown here is derived from an EMBL/GenBank/DDBJ whole genome shotgun (WGS) entry which is preliminary data.</text>
</comment>
<feature type="compositionally biased region" description="Basic and acidic residues" evidence="6">
    <location>
        <begin position="604"/>
        <end position="617"/>
    </location>
</feature>
<feature type="compositionally biased region" description="Low complexity" evidence="6">
    <location>
        <begin position="1361"/>
        <end position="1372"/>
    </location>
</feature>
<feature type="region of interest" description="Disordered" evidence="6">
    <location>
        <begin position="288"/>
        <end position="336"/>
    </location>
</feature>
<feature type="region of interest" description="Disordered" evidence="6">
    <location>
        <begin position="592"/>
        <end position="621"/>
    </location>
</feature>
<feature type="compositionally biased region" description="Basic and acidic residues" evidence="6">
    <location>
        <begin position="747"/>
        <end position="790"/>
    </location>
</feature>
<gene>
    <name evidence="9" type="ORF">CSUI_008041</name>
</gene>
<evidence type="ECO:0000313" key="10">
    <source>
        <dbReference type="Proteomes" id="UP000221165"/>
    </source>
</evidence>
<feature type="compositionally biased region" description="Basic and acidic residues" evidence="6">
    <location>
        <begin position="377"/>
        <end position="389"/>
    </location>
</feature>
<feature type="domain" description="Peptidase M16 N-terminal" evidence="7">
    <location>
        <begin position="3"/>
        <end position="56"/>
    </location>
</feature>
<feature type="compositionally biased region" description="Polar residues" evidence="6">
    <location>
        <begin position="1284"/>
        <end position="1310"/>
    </location>
</feature>
<dbReference type="GO" id="GO:0008237">
    <property type="term" value="F:metallopeptidase activity"/>
    <property type="evidence" value="ECO:0007669"/>
    <property type="project" value="UniProtKB-KW"/>
</dbReference>
<accession>A0A2C6KBC9</accession>
<keyword evidence="2" id="KW-0645">Protease</keyword>
<feature type="region of interest" description="Disordered" evidence="6">
    <location>
        <begin position="743"/>
        <end position="820"/>
    </location>
</feature>
<keyword evidence="3" id="KW-0378">Hydrolase</keyword>
<dbReference type="SUPFAM" id="SSF63411">
    <property type="entry name" value="LuxS/MPP-like metallohydrolase"/>
    <property type="match status" value="4"/>
</dbReference>
<feature type="compositionally biased region" description="Basic and acidic residues" evidence="6">
    <location>
        <begin position="679"/>
        <end position="699"/>
    </location>
</feature>
<evidence type="ECO:0000256" key="3">
    <source>
        <dbReference type="ARBA" id="ARBA00022801"/>
    </source>
</evidence>
<dbReference type="GO" id="GO:0046872">
    <property type="term" value="F:metal ion binding"/>
    <property type="evidence" value="ECO:0007669"/>
    <property type="project" value="InterPro"/>
</dbReference>
<feature type="region of interest" description="Disordered" evidence="6">
    <location>
        <begin position="356"/>
        <end position="409"/>
    </location>
</feature>
<feature type="compositionally biased region" description="Low complexity" evidence="6">
    <location>
        <begin position="1389"/>
        <end position="1401"/>
    </location>
</feature>
<evidence type="ECO:0000256" key="6">
    <source>
        <dbReference type="SAM" id="MobiDB-lite"/>
    </source>
</evidence>